<accession>A0ABP3J163</accession>
<reference evidence="2" key="1">
    <citation type="journal article" date="2019" name="Int. J. Syst. Evol. Microbiol.">
        <title>The Global Catalogue of Microorganisms (GCM) 10K type strain sequencing project: providing services to taxonomists for standard genome sequencing and annotation.</title>
        <authorList>
            <consortium name="The Broad Institute Genomics Platform"/>
            <consortium name="The Broad Institute Genome Sequencing Center for Infectious Disease"/>
            <person name="Wu L."/>
            <person name="Ma J."/>
        </authorList>
    </citation>
    <scope>NUCLEOTIDE SEQUENCE [LARGE SCALE GENOMIC DNA]</scope>
    <source>
        <strain evidence="2">JCM 12149</strain>
    </source>
</reference>
<evidence type="ECO:0000313" key="2">
    <source>
        <dbReference type="Proteomes" id="UP001501459"/>
    </source>
</evidence>
<dbReference type="EMBL" id="BAAADM010000020">
    <property type="protein sequence ID" value="GAA0433777.1"/>
    <property type="molecule type" value="Genomic_DNA"/>
</dbReference>
<proteinExistence type="predicted"/>
<comment type="caution">
    <text evidence="1">The sequence shown here is derived from an EMBL/GenBank/DDBJ whole genome shotgun (WGS) entry which is preliminary data.</text>
</comment>
<organism evidence="1 2">
    <name type="scientific">Lentibacillus halophilus</name>
    <dbReference type="NCBI Taxonomy" id="295065"/>
    <lineage>
        <taxon>Bacteria</taxon>
        <taxon>Bacillati</taxon>
        <taxon>Bacillota</taxon>
        <taxon>Bacilli</taxon>
        <taxon>Bacillales</taxon>
        <taxon>Bacillaceae</taxon>
        <taxon>Lentibacillus</taxon>
    </lineage>
</organism>
<dbReference type="RefSeq" id="WP_343751330.1">
    <property type="nucleotide sequence ID" value="NZ_BAAADM010000020.1"/>
</dbReference>
<dbReference type="PANTHER" id="PTHR43808">
    <property type="entry name" value="ACETYLORNITHINE DEACETYLASE"/>
    <property type="match status" value="1"/>
</dbReference>
<keyword evidence="2" id="KW-1185">Reference proteome</keyword>
<dbReference type="PIRSF" id="PIRSF010386">
    <property type="entry name" value="RocB"/>
    <property type="match status" value="1"/>
</dbReference>
<protein>
    <submittedName>
        <fullName evidence="1">M20/M25/M40 family metallo-hydrolase</fullName>
    </submittedName>
</protein>
<dbReference type="InterPro" id="IPR012166">
    <property type="entry name" value="Uncharacterised_RocB"/>
</dbReference>
<gene>
    <name evidence="1" type="ORF">GCM10008983_07940</name>
</gene>
<dbReference type="Gene3D" id="3.40.630.10">
    <property type="entry name" value="Zn peptidases"/>
    <property type="match status" value="1"/>
</dbReference>
<dbReference type="InterPro" id="IPR050072">
    <property type="entry name" value="Peptidase_M20A"/>
</dbReference>
<name>A0ABP3J163_9BACI</name>
<dbReference type="PANTHER" id="PTHR43808:SF27">
    <property type="entry name" value="PROTEIN ROCB"/>
    <property type="match status" value="1"/>
</dbReference>
<evidence type="ECO:0000313" key="1">
    <source>
        <dbReference type="EMBL" id="GAA0433777.1"/>
    </source>
</evidence>
<dbReference type="SUPFAM" id="SSF53187">
    <property type="entry name" value="Zn-dependent exopeptidases"/>
    <property type="match status" value="1"/>
</dbReference>
<dbReference type="InterPro" id="IPR002933">
    <property type="entry name" value="Peptidase_M20"/>
</dbReference>
<dbReference type="Pfam" id="PF01546">
    <property type="entry name" value="Peptidase_M20"/>
    <property type="match status" value="1"/>
</dbReference>
<sequence length="541" mass="62063">MNIEKEMEALTVELVNIASVNGTEGEVRMAEAVESKLRSFSYFQHHPELIWSKQVENDHLGRKSVFALLRGKGGHSNKTIILHSHTDTVPTDDYGQLEAYAVQPYELMEKLKEVELPSGVEDDLHSGDWLFGRGSVDMKSGLAAQLWTIQYFCEHPHELDGNLLFMTNPIEETTHGGIIDALTELERLQTEEHLDFVTAINSDFVGPLFSGDHSRYIYLGSVGKLLPSFYIKGSETHVGQMFEGLNPNLITSELVRRIDHQTILADEEHGEIPQPPSVLKAKDLKPSYNVQTPLASFVYFNYFVHGMSPDRVMEQLKGITEEAFQQVINDLNHQYRLFCDRTDFNFQPLPWESKVLTYEQLYQSVYDLYGEKVNEHLNQVVKKNEESDLREIGARIVEELLYMQGGIEPVVVIFFAPPFVPHNYVKGETNNEKKIIDNLQEITNGFDDDFPIKYFFPSLTDSSYLALDDSDEEIIGLEKNFPEMDKLYPVPIDKIRTLNIPAINIGTWGKDAHKMTERVYKPYTFNTLPLFIKRFCKKMIY</sequence>
<dbReference type="Proteomes" id="UP001501459">
    <property type="component" value="Unassembled WGS sequence"/>
</dbReference>